<proteinExistence type="predicted"/>
<dbReference type="PANTHER" id="PTHR43830:SF3">
    <property type="entry name" value="PROTEIN PSP1"/>
    <property type="match status" value="1"/>
</dbReference>
<feature type="domain" description="PSP1 C-terminal" evidence="2">
    <location>
        <begin position="115"/>
        <end position="200"/>
    </location>
</feature>
<organism evidence="3">
    <name type="scientific">hydrothermal vent metagenome</name>
    <dbReference type="NCBI Taxonomy" id="652676"/>
    <lineage>
        <taxon>unclassified sequences</taxon>
        <taxon>metagenomes</taxon>
        <taxon>ecological metagenomes</taxon>
    </lineage>
</organism>
<reference evidence="3" key="1">
    <citation type="submission" date="2018-06" db="EMBL/GenBank/DDBJ databases">
        <authorList>
            <person name="Zhirakovskaya E."/>
        </authorList>
    </citation>
    <scope>NUCLEOTIDE SEQUENCE</scope>
</reference>
<gene>
    <name evidence="3" type="ORF">MNBD_BACTEROID03-1556</name>
</gene>
<evidence type="ECO:0000256" key="1">
    <source>
        <dbReference type="SAM" id="MobiDB-lite"/>
    </source>
</evidence>
<accession>A0A3B0T545</accession>
<dbReference type="PANTHER" id="PTHR43830">
    <property type="entry name" value="PROTEIN PSP1"/>
    <property type="match status" value="1"/>
</dbReference>
<dbReference type="NCBIfam" id="NF041131">
    <property type="entry name" value="RicT_YaaT_fam"/>
    <property type="match status" value="1"/>
</dbReference>
<dbReference type="AlphaFoldDB" id="A0A3B0T545"/>
<name>A0A3B0T545_9ZZZZ</name>
<evidence type="ECO:0000259" key="2">
    <source>
        <dbReference type="PROSITE" id="PS51411"/>
    </source>
</evidence>
<dbReference type="InterPro" id="IPR047767">
    <property type="entry name" value="PSP1-like"/>
</dbReference>
<protein>
    <submittedName>
        <fullName evidence="3">Stage 0 sporulation protein YaaT</fullName>
    </submittedName>
</protein>
<evidence type="ECO:0000313" key="3">
    <source>
        <dbReference type="EMBL" id="VAW12060.1"/>
    </source>
</evidence>
<sequence>MGCSSCSTSKDGQPRGCKNNGTCGTDGCNKLTVFDWLSNMSLPNGEKSFDCVEVRFKNSRKEFFRNSENLSLSIGDVVATQAQSGHDIGMITLVGELVKVQMKRKKVDFNDSELPKAYRKATQKDVDIWQRCRDREDEIKKRAREIAIILKLQMKISDVEFQGDGSKATFYYTAEERVDFRQLIKDMAKAFGIRIDMRQIGYRQEAQRLGGIGSCGRELCCSTWLTDFRSVSTSAARYQQLSLNPQKLAGQCGKLKCCLNFELDVYLDALKDFPSQDTKLLTEKGLAFCQKTDIFKSTLWFSYKDDPANWHVLSKEQVNEILEKNKKKEKVASLEEYAVEHIAEVKPVFENVVGQDSLTRFDKPKHSKKNRNRNKKRNNNNQNKNRANNSNSRKGKRNHSNKPNRNPKNA</sequence>
<feature type="compositionally biased region" description="Basic residues" evidence="1">
    <location>
        <begin position="365"/>
        <end position="378"/>
    </location>
</feature>
<dbReference type="InterPro" id="IPR007557">
    <property type="entry name" value="PSP1_C"/>
</dbReference>
<feature type="compositionally biased region" description="Basic residues" evidence="1">
    <location>
        <begin position="393"/>
        <end position="402"/>
    </location>
</feature>
<feature type="compositionally biased region" description="Low complexity" evidence="1">
    <location>
        <begin position="379"/>
        <end position="392"/>
    </location>
</feature>
<dbReference type="Pfam" id="PF04468">
    <property type="entry name" value="PSP1"/>
    <property type="match status" value="1"/>
</dbReference>
<dbReference type="GO" id="GO:0005737">
    <property type="term" value="C:cytoplasm"/>
    <property type="evidence" value="ECO:0007669"/>
    <property type="project" value="TreeGrafter"/>
</dbReference>
<dbReference type="PROSITE" id="PS51411">
    <property type="entry name" value="PSP1_C"/>
    <property type="match status" value="1"/>
</dbReference>
<dbReference type="EMBL" id="UOEL01000078">
    <property type="protein sequence ID" value="VAW12060.1"/>
    <property type="molecule type" value="Genomic_DNA"/>
</dbReference>
<feature type="region of interest" description="Disordered" evidence="1">
    <location>
        <begin position="357"/>
        <end position="410"/>
    </location>
</feature>